<dbReference type="EMBL" id="KF602051">
    <property type="protein sequence ID" value="AHE40117.1"/>
    <property type="molecule type" value="Genomic_DNA"/>
</dbReference>
<evidence type="ECO:0000313" key="1">
    <source>
        <dbReference type="EMBL" id="AHE40117.1"/>
    </source>
</evidence>
<geneLocation type="plasmid" evidence="1">
    <name>pFRL6</name>
</geneLocation>
<dbReference type="RefSeq" id="WP_024127381.1">
    <property type="nucleotide sequence ID" value="NC_023286.1"/>
</dbReference>
<sequence length="223" mass="24525">MNRSLTRQILRAARQTPASAEPFRHLVEVDLVFSEAAFASAPEPWSPGAGFVEVMGGVWLRDNADATQTAVVAGVGPKELPAADGGLWTEEEVWTVTSADPDVFAYLDDKPHRVTWALGRPDVKIVRESYATHPQAAVDAYWEGFHRKWRFLPELREDGRYAVTLGCAPNDSWEHGPWPLARACGRLMGALGGRATVRKTVNPDAHRWVVPECVTRMGSVPVG</sequence>
<gene>
    <name evidence="1" type="ORF">pFRL6_30</name>
</gene>
<name>V9Z6F4_9ACTN</name>
<accession>V9Z6F4</accession>
<dbReference type="AlphaFoldDB" id="V9Z6F4"/>
<organism evidence="1">
    <name type="scientific">Streptomyces sp. F12</name>
    <dbReference type="NCBI Taxonomy" id="1436084"/>
    <lineage>
        <taxon>Bacteria</taxon>
        <taxon>Bacillati</taxon>
        <taxon>Actinomycetota</taxon>
        <taxon>Actinomycetes</taxon>
        <taxon>Kitasatosporales</taxon>
        <taxon>Streptomycetaceae</taxon>
        <taxon>Streptomyces</taxon>
    </lineage>
</organism>
<keyword evidence="1" id="KW-0614">Plasmid</keyword>
<protein>
    <submittedName>
        <fullName evidence="1">Uncharacterized protein</fullName>
    </submittedName>
</protein>
<reference evidence="1" key="1">
    <citation type="submission" date="2013-09" db="EMBL/GenBank/DDBJ databases">
        <title>Complete nucleotide sequence of Streptomyces linear plasmid pFRL6.</title>
        <authorList>
            <person name="Chen Z."/>
            <person name="Fang P."/>
            <person name="Qin Z."/>
        </authorList>
    </citation>
    <scope>NUCLEOTIDE SEQUENCE</scope>
    <source>
        <plasmid evidence="1">pFRL6</plasmid>
    </source>
</reference>
<proteinExistence type="predicted"/>